<accession>A0A809SFT2</accession>
<evidence type="ECO:0000313" key="3">
    <source>
        <dbReference type="Proteomes" id="UP000463939"/>
    </source>
</evidence>
<feature type="compositionally biased region" description="Basic and acidic residues" evidence="1">
    <location>
        <begin position="46"/>
        <end position="55"/>
    </location>
</feature>
<dbReference type="KEGG" id="sniv:SFSGTM_32450"/>
<dbReference type="Proteomes" id="UP000463939">
    <property type="component" value="Plasmid SGTM_pl1"/>
</dbReference>
<organism evidence="2 3">
    <name type="scientific">Sulfuriferula nivalis</name>
    <dbReference type="NCBI Taxonomy" id="2675298"/>
    <lineage>
        <taxon>Bacteria</taxon>
        <taxon>Pseudomonadati</taxon>
        <taxon>Pseudomonadota</taxon>
        <taxon>Betaproteobacteria</taxon>
        <taxon>Nitrosomonadales</taxon>
        <taxon>Sulfuricellaceae</taxon>
        <taxon>Sulfuriferula</taxon>
    </lineage>
</organism>
<dbReference type="AlphaFoldDB" id="A0A809SFT2"/>
<protein>
    <recommendedName>
        <fullName evidence="4">SHOCT domain-containing protein</fullName>
    </recommendedName>
</protein>
<proteinExistence type="predicted"/>
<evidence type="ECO:0000313" key="2">
    <source>
        <dbReference type="EMBL" id="BBP02537.1"/>
    </source>
</evidence>
<reference evidence="3" key="1">
    <citation type="submission" date="2019-11" db="EMBL/GenBank/DDBJ databases">
        <title>Isolation and characterization of a novel species in the genus Sulfuriferula.</title>
        <authorList>
            <person name="Mochizuki J."/>
            <person name="Kojima H."/>
            <person name="Fukui M."/>
        </authorList>
    </citation>
    <scope>NUCLEOTIDE SEQUENCE [LARGE SCALE GENOMIC DNA]</scope>
    <source>
        <strain evidence="3">SGTM</strain>
        <plasmid evidence="3">sgtm_pl1 dna</plasmid>
    </source>
</reference>
<keyword evidence="3" id="KW-1185">Reference proteome</keyword>
<dbReference type="EMBL" id="AP021882">
    <property type="protein sequence ID" value="BBP02537.1"/>
    <property type="molecule type" value="Genomic_DNA"/>
</dbReference>
<sequence>MSGIKNAVQGNDAEYSKKMFNEMLAKAQEKIPGLLVELEELPEEGVTHPDDEKLKQLGFNVPLPPAQPAEMVENKLTSTPAIATNVKTSPPATTQTQQQKIELLKSLVELKKSGALTDQEFTDEKRKILNN</sequence>
<name>A0A809SFT2_9PROT</name>
<gene>
    <name evidence="2" type="ORF">SFSGTM_32450</name>
</gene>
<evidence type="ECO:0000256" key="1">
    <source>
        <dbReference type="SAM" id="MobiDB-lite"/>
    </source>
</evidence>
<keyword evidence="2" id="KW-0614">Plasmid</keyword>
<feature type="region of interest" description="Disordered" evidence="1">
    <location>
        <begin position="46"/>
        <end position="66"/>
    </location>
</feature>
<geneLocation type="plasmid" evidence="3">
    <name>sgtm_pl1 dna</name>
</geneLocation>
<evidence type="ECO:0008006" key="4">
    <source>
        <dbReference type="Google" id="ProtNLM"/>
    </source>
</evidence>